<protein>
    <submittedName>
        <fullName evidence="2">Helix-turn-helix protein</fullName>
    </submittedName>
</protein>
<dbReference type="InterPro" id="IPR001387">
    <property type="entry name" value="Cro/C1-type_HTH"/>
</dbReference>
<dbReference type="Pfam" id="PF13560">
    <property type="entry name" value="HTH_31"/>
    <property type="match status" value="1"/>
</dbReference>
<comment type="caution">
    <text evidence="2">The sequence shown here is derived from an EMBL/GenBank/DDBJ whole genome shotgun (WGS) entry which is preliminary data.</text>
</comment>
<dbReference type="CDD" id="cd00093">
    <property type="entry name" value="HTH_XRE"/>
    <property type="match status" value="1"/>
</dbReference>
<dbReference type="Pfam" id="PF19054">
    <property type="entry name" value="DUF5753"/>
    <property type="match status" value="1"/>
</dbReference>
<gene>
    <name evidence="2" type="ORF">FHX73_113151</name>
</gene>
<organism evidence="2 3">
    <name type="scientific">Kitasatospora viridis</name>
    <dbReference type="NCBI Taxonomy" id="281105"/>
    <lineage>
        <taxon>Bacteria</taxon>
        <taxon>Bacillati</taxon>
        <taxon>Actinomycetota</taxon>
        <taxon>Actinomycetes</taxon>
        <taxon>Kitasatosporales</taxon>
        <taxon>Streptomycetaceae</taxon>
        <taxon>Kitasatospora</taxon>
    </lineage>
</organism>
<accession>A0A561UIV1</accession>
<keyword evidence="3" id="KW-1185">Reference proteome</keyword>
<proteinExistence type="predicted"/>
<dbReference type="Gene3D" id="1.10.260.40">
    <property type="entry name" value="lambda repressor-like DNA-binding domains"/>
    <property type="match status" value="1"/>
</dbReference>
<evidence type="ECO:0000259" key="1">
    <source>
        <dbReference type="PROSITE" id="PS50943"/>
    </source>
</evidence>
<dbReference type="Proteomes" id="UP000317940">
    <property type="component" value="Unassembled WGS sequence"/>
</dbReference>
<sequence length="284" mass="31596">MEGVAGVRENGFGQWKFGWRFFGAELKFHREQMGLTQQDLGKLVFCTGSFIGQLENAVRRPLPEMAAKLDEVLKTNGLFARMCKRLENDSPYDDYFAAAAELEKSATMITEYSGQVIPGLFQTESYARELNRVAFPFLTKGEINALVAMRMARSEIYTAPERATRPKLWVTIDEAAIRRIIGSREEMALQLDHLVHLSEESAILLQVVPFSAGAHSLLEGNLKLMAFADAPPVAYQEGPSYGQLIDDPVAVADLEMRYSLLTARAHSFDESLGLVKSVAKGLRT</sequence>
<dbReference type="InterPro" id="IPR010982">
    <property type="entry name" value="Lambda_DNA-bd_dom_sf"/>
</dbReference>
<dbReference type="InterPro" id="IPR043917">
    <property type="entry name" value="DUF5753"/>
</dbReference>
<dbReference type="EMBL" id="VIWT01000001">
    <property type="protein sequence ID" value="TWF99308.1"/>
    <property type="molecule type" value="Genomic_DNA"/>
</dbReference>
<name>A0A561UIV1_9ACTN</name>
<dbReference type="GO" id="GO:0003677">
    <property type="term" value="F:DNA binding"/>
    <property type="evidence" value="ECO:0007669"/>
    <property type="project" value="InterPro"/>
</dbReference>
<evidence type="ECO:0000313" key="3">
    <source>
        <dbReference type="Proteomes" id="UP000317940"/>
    </source>
</evidence>
<reference evidence="2 3" key="1">
    <citation type="submission" date="2019-06" db="EMBL/GenBank/DDBJ databases">
        <title>Sequencing the genomes of 1000 actinobacteria strains.</title>
        <authorList>
            <person name="Klenk H.-P."/>
        </authorList>
    </citation>
    <scope>NUCLEOTIDE SEQUENCE [LARGE SCALE GENOMIC DNA]</scope>
    <source>
        <strain evidence="2 3">DSM 44826</strain>
    </source>
</reference>
<dbReference type="AlphaFoldDB" id="A0A561UIV1"/>
<dbReference type="SMART" id="SM00530">
    <property type="entry name" value="HTH_XRE"/>
    <property type="match status" value="1"/>
</dbReference>
<dbReference type="PROSITE" id="PS50943">
    <property type="entry name" value="HTH_CROC1"/>
    <property type="match status" value="1"/>
</dbReference>
<dbReference type="SUPFAM" id="SSF47413">
    <property type="entry name" value="lambda repressor-like DNA-binding domains"/>
    <property type="match status" value="1"/>
</dbReference>
<feature type="domain" description="HTH cro/C1-type" evidence="1">
    <location>
        <begin position="26"/>
        <end position="78"/>
    </location>
</feature>
<evidence type="ECO:0000313" key="2">
    <source>
        <dbReference type="EMBL" id="TWF99308.1"/>
    </source>
</evidence>